<feature type="compositionally biased region" description="Basic and acidic residues" evidence="2">
    <location>
        <begin position="610"/>
        <end position="624"/>
    </location>
</feature>
<sequence>MLSISQTQKSLQVHSQKQLHRQNLYSRNRTLDNVEANKLRAKYIIHDKESLYEEIQKLKQENNQLKLTLRQFQSQIQYFKREVQSISKDESTPTKSYSKLKQGYLEKISRLEDENIRLQQQLTEQQTYIGQLQSPLNKNNVENLCMSLSEDNMKLNQLIQQQEQTVNQTQSQFNKLNVKHNAILNKYKQLKNLNAQLLLEIAELKKKDTLFLERPQQKDNKKVEEQLQLDFDQALVDLRNERQKNKYLENMMQKIQAENQEQIDNLEKKLTDQKRQYETLQREYDLEKIQKYQSKRTILIKNNGPQQPEEQVQQQEENELQKKKIINVDKNEITSIARQVKLNLIGLKISLQQVEQYLLTHENLTQHQLKQNLSNRIFGLQSLEQIEMAAIYLADVENETETTTNARVRSIFKTLMENYQILTTQQLNNINQQIMKKKNEISDILIKKYPETYTNGYINIDIYLEVLQQVDITLNKLEIDHFYALITRQNRQQRILLQQIHSPFDINQNEDDEDINEQQQLNELNNNDQQKNIKLNQQIEVQNKQESQLINVIKNEEETEEKNSLIQQEIKNSQEYGENDRNQNQDLSNEEEQLPKEDKNPLSDVQNSDPDQKMIDSQELRKQSQPDLQQF</sequence>
<reference evidence="3" key="1">
    <citation type="submission" date="2021-01" db="EMBL/GenBank/DDBJ databases">
        <authorList>
            <consortium name="Genoscope - CEA"/>
            <person name="William W."/>
        </authorList>
    </citation>
    <scope>NUCLEOTIDE SEQUENCE</scope>
</reference>
<dbReference type="AlphaFoldDB" id="A0A8S1LE11"/>
<feature type="coiled-coil region" evidence="1">
    <location>
        <begin position="507"/>
        <end position="556"/>
    </location>
</feature>
<feature type="coiled-coil region" evidence="1">
    <location>
        <begin position="238"/>
        <end position="290"/>
    </location>
</feature>
<dbReference type="Proteomes" id="UP000692954">
    <property type="component" value="Unassembled WGS sequence"/>
</dbReference>
<dbReference type="OrthoDB" id="310049at2759"/>
<keyword evidence="4" id="KW-1185">Reference proteome</keyword>
<keyword evidence="1" id="KW-0175">Coiled coil</keyword>
<comment type="caution">
    <text evidence="3">The sequence shown here is derived from an EMBL/GenBank/DDBJ whole genome shotgun (WGS) entry which is preliminary data.</text>
</comment>
<dbReference type="EMBL" id="CAJJDN010000019">
    <property type="protein sequence ID" value="CAD8064751.1"/>
    <property type="molecule type" value="Genomic_DNA"/>
</dbReference>
<feature type="region of interest" description="Disordered" evidence="2">
    <location>
        <begin position="572"/>
        <end position="631"/>
    </location>
</feature>
<feature type="coiled-coil region" evidence="1">
    <location>
        <begin position="101"/>
        <end position="207"/>
    </location>
</feature>
<evidence type="ECO:0000313" key="3">
    <source>
        <dbReference type="EMBL" id="CAD8064751.1"/>
    </source>
</evidence>
<proteinExistence type="predicted"/>
<gene>
    <name evidence="3" type="ORF">PSON_ATCC_30995.1.T0190274</name>
</gene>
<protein>
    <submittedName>
        <fullName evidence="3">Uncharacterized protein</fullName>
    </submittedName>
</protein>
<evidence type="ECO:0000256" key="2">
    <source>
        <dbReference type="SAM" id="MobiDB-lite"/>
    </source>
</evidence>
<name>A0A8S1LE11_9CILI</name>
<evidence type="ECO:0000256" key="1">
    <source>
        <dbReference type="SAM" id="Coils"/>
    </source>
</evidence>
<organism evidence="3 4">
    <name type="scientific">Paramecium sonneborni</name>
    <dbReference type="NCBI Taxonomy" id="65129"/>
    <lineage>
        <taxon>Eukaryota</taxon>
        <taxon>Sar</taxon>
        <taxon>Alveolata</taxon>
        <taxon>Ciliophora</taxon>
        <taxon>Intramacronucleata</taxon>
        <taxon>Oligohymenophorea</taxon>
        <taxon>Peniculida</taxon>
        <taxon>Parameciidae</taxon>
        <taxon>Paramecium</taxon>
    </lineage>
</organism>
<accession>A0A8S1LE11</accession>
<evidence type="ECO:0000313" key="4">
    <source>
        <dbReference type="Proteomes" id="UP000692954"/>
    </source>
</evidence>
<feature type="coiled-coil region" evidence="1">
    <location>
        <begin position="48"/>
        <end position="75"/>
    </location>
</feature>